<feature type="compositionally biased region" description="Basic and acidic residues" evidence="1">
    <location>
        <begin position="415"/>
        <end position="437"/>
    </location>
</feature>
<feature type="compositionally biased region" description="Polar residues" evidence="1">
    <location>
        <begin position="26"/>
        <end position="69"/>
    </location>
</feature>
<name>A0ABR3X6X9_9PEZI</name>
<gene>
    <name evidence="2" type="ORF">Daus18300_004689</name>
</gene>
<feature type="compositionally biased region" description="Basic and acidic residues" evidence="1">
    <location>
        <begin position="183"/>
        <end position="201"/>
    </location>
</feature>
<protein>
    <submittedName>
        <fullName evidence="2">Uncharacterized protein</fullName>
    </submittedName>
</protein>
<evidence type="ECO:0000313" key="3">
    <source>
        <dbReference type="Proteomes" id="UP001583177"/>
    </source>
</evidence>
<feature type="compositionally biased region" description="Basic and acidic residues" evidence="1">
    <location>
        <begin position="468"/>
        <end position="482"/>
    </location>
</feature>
<organism evidence="2 3">
    <name type="scientific">Diaporthe australafricana</name>
    <dbReference type="NCBI Taxonomy" id="127596"/>
    <lineage>
        <taxon>Eukaryota</taxon>
        <taxon>Fungi</taxon>
        <taxon>Dikarya</taxon>
        <taxon>Ascomycota</taxon>
        <taxon>Pezizomycotina</taxon>
        <taxon>Sordariomycetes</taxon>
        <taxon>Sordariomycetidae</taxon>
        <taxon>Diaporthales</taxon>
        <taxon>Diaporthaceae</taxon>
        <taxon>Diaporthe</taxon>
    </lineage>
</organism>
<keyword evidence="3" id="KW-1185">Reference proteome</keyword>
<proteinExistence type="predicted"/>
<feature type="compositionally biased region" description="Basic and acidic residues" evidence="1">
    <location>
        <begin position="508"/>
        <end position="523"/>
    </location>
</feature>
<evidence type="ECO:0000313" key="2">
    <source>
        <dbReference type="EMBL" id="KAL1871689.1"/>
    </source>
</evidence>
<dbReference type="Proteomes" id="UP001583177">
    <property type="component" value="Unassembled WGS sequence"/>
</dbReference>
<accession>A0ABR3X6X9</accession>
<feature type="compositionally biased region" description="Basic and acidic residues" evidence="1">
    <location>
        <begin position="304"/>
        <end position="315"/>
    </location>
</feature>
<evidence type="ECO:0000256" key="1">
    <source>
        <dbReference type="SAM" id="MobiDB-lite"/>
    </source>
</evidence>
<feature type="compositionally biased region" description="Polar residues" evidence="1">
    <location>
        <begin position="1"/>
        <end position="11"/>
    </location>
</feature>
<feature type="compositionally biased region" description="Basic and acidic residues" evidence="1">
    <location>
        <begin position="562"/>
        <end position="580"/>
    </location>
</feature>
<dbReference type="EMBL" id="JAWRVE010000032">
    <property type="protein sequence ID" value="KAL1871689.1"/>
    <property type="molecule type" value="Genomic_DNA"/>
</dbReference>
<feature type="region of interest" description="Disordered" evidence="1">
    <location>
        <begin position="1"/>
        <end position="362"/>
    </location>
</feature>
<reference evidence="2 3" key="1">
    <citation type="journal article" date="2024" name="IMA Fungus">
        <title>IMA Genome - F19 : A genome assembly and annotation guide to empower mycologists, including annotated draft genome sequences of Ceratocystis pirilliformis, Diaporthe australafricana, Fusarium ophioides, Paecilomyces lecythidis, and Sporothrix stenoceras.</title>
        <authorList>
            <person name="Aylward J."/>
            <person name="Wilson A.M."/>
            <person name="Visagie C.M."/>
            <person name="Spraker J."/>
            <person name="Barnes I."/>
            <person name="Buitendag C."/>
            <person name="Ceriani C."/>
            <person name="Del Mar Angel L."/>
            <person name="du Plessis D."/>
            <person name="Fuchs T."/>
            <person name="Gasser K."/>
            <person name="Kramer D."/>
            <person name="Li W."/>
            <person name="Munsamy K."/>
            <person name="Piso A."/>
            <person name="Price J.L."/>
            <person name="Sonnekus B."/>
            <person name="Thomas C."/>
            <person name="van der Nest A."/>
            <person name="van Dijk A."/>
            <person name="van Heerden A."/>
            <person name="van Vuuren N."/>
            <person name="Yilmaz N."/>
            <person name="Duong T.A."/>
            <person name="van der Merwe N.A."/>
            <person name="Wingfield M.J."/>
            <person name="Wingfield B.D."/>
        </authorList>
    </citation>
    <scope>NUCLEOTIDE SEQUENCE [LARGE SCALE GENOMIC DNA]</scope>
    <source>
        <strain evidence="2 3">CMW 18300</strain>
    </source>
</reference>
<sequence>MSNPSPQPSETKQSEKTDWNARAATLKQQLMQRRLQTASSQPESMSFTQDASGQIQQQEQSMPSRSEPVQTTTTSTAQGQTIPGLSYQLPDEMGLGEETSRSKKPPKVTATDESGTKDSIQKSQAMTKKLMAKLTPPVTARTIGRDKDIGNTLIVGKEVERDSTAPSHASGCAAAGVQGKSNDGARRKDTRKDDTVRKDGHASNGSTTVASEEKPTTRSSTEEGEITGTKLSLPLQKIPVQESTPQSASRKKTPPARVSTVTSIVPTEPRAERRLSRTVEATPDPKYRGPRGDTTAVHSSASRSDSKRGHGHDTLPARPAVDNPEHEDPMTWEAYKAPPARHAYAKPSREQRPRSASPVLRDSDFEVERFAYQHPDLRDWLYYTGWDAPAFRRNELARLRRLEEIERERAALKQECEREKAELKGDGEPAGKARRLSDGGSHPLLRRAEDVEPAEYRMLGRYTVTAGNKRERGEGSDGDRDGGFSAKFYRTNRNYRGSRAGYHGTYHRGREESRHWQDREVRRRSSRTSPSHGFREGSPPRAVLQPRYPRHRYSSPVGHPLPRNELDTEHASDRYASRDRLPHRRPERSSSPPPHGRGHKTYRFHKSEYGRL</sequence>
<comment type="caution">
    <text evidence="2">The sequence shown here is derived from an EMBL/GenBank/DDBJ whole genome shotgun (WGS) entry which is preliminary data.</text>
</comment>
<feature type="compositionally biased region" description="Basic and acidic residues" evidence="1">
    <location>
        <begin position="269"/>
        <end position="291"/>
    </location>
</feature>
<feature type="region of interest" description="Disordered" evidence="1">
    <location>
        <begin position="415"/>
        <end position="612"/>
    </location>
</feature>
<feature type="compositionally biased region" description="Low complexity" evidence="1">
    <location>
        <begin position="70"/>
        <end position="81"/>
    </location>
</feature>